<proteinExistence type="predicted"/>
<dbReference type="InterPro" id="IPR013382">
    <property type="entry name" value="CRISPR-assoc_prot_Cse2"/>
</dbReference>
<dbReference type="NCBIfam" id="TIGR02548">
    <property type="entry name" value="casB_cse2"/>
    <property type="match status" value="1"/>
</dbReference>
<dbReference type="CDD" id="cd09670">
    <property type="entry name" value="Cse2_I-E"/>
    <property type="match status" value="1"/>
</dbReference>
<dbReference type="Pfam" id="PF09485">
    <property type="entry name" value="CRISPR_Cse2"/>
    <property type="match status" value="1"/>
</dbReference>
<comment type="caution">
    <text evidence="1">The sequence shown here is derived from an EMBL/GenBank/DDBJ whole genome shotgun (WGS) entry which is preliminary data.</text>
</comment>
<protein>
    <submittedName>
        <fullName evidence="1">Type I-E CRISPR-associated protein Cse2/CasB</fullName>
    </submittedName>
</protein>
<gene>
    <name evidence="1" type="primary">casB</name>
    <name evidence="1" type="ORF">C3430_15085</name>
</gene>
<dbReference type="Proteomes" id="UP000237003">
    <property type="component" value="Unassembled WGS sequence"/>
</dbReference>
<evidence type="ECO:0000313" key="1">
    <source>
        <dbReference type="EMBL" id="POU64765.1"/>
    </source>
</evidence>
<sequence>MALYRAWEQLDNGARAQLRRVSEPDELKDIPVFYRLVSSFGWDNPVNQKPLLRMVFCLTAGRNAVCHKEKEAEEKYGISVGKALANSQQRINERRVFQLLRSEWPADMVQLRRLLAHAEPILYWPDFANQLIWWSPKERRQLLEDFVIASPQKKNQ</sequence>
<accession>A0A2S4RWN2</accession>
<dbReference type="AlphaFoldDB" id="A0A2S4RWN2"/>
<name>A0A2S4RWN2_CITAM</name>
<dbReference type="OrthoDB" id="5767307at2"/>
<organism evidence="1 2">
    <name type="scientific">Citrobacter amalonaticus</name>
    <dbReference type="NCBI Taxonomy" id="35703"/>
    <lineage>
        <taxon>Bacteria</taxon>
        <taxon>Pseudomonadati</taxon>
        <taxon>Pseudomonadota</taxon>
        <taxon>Gammaproteobacteria</taxon>
        <taxon>Enterobacterales</taxon>
        <taxon>Enterobacteriaceae</taxon>
        <taxon>Citrobacter</taxon>
    </lineage>
</organism>
<dbReference type="Gene3D" id="1.10.520.40">
    <property type="entry name" value="CRISPR-associated protein Cse2"/>
    <property type="match status" value="1"/>
</dbReference>
<reference evidence="1 2" key="1">
    <citation type="submission" date="2018-01" db="EMBL/GenBank/DDBJ databases">
        <title>Complete genome sequences of 14 Citrobacter spp. isolated from plant in Canada.</title>
        <authorList>
            <person name="Bhandare S.G."/>
            <person name="Colavecchio A."/>
            <person name="Jeukens J."/>
            <person name="Emond-Rheault J.-G."/>
            <person name="Freschi L."/>
            <person name="Hamel J."/>
            <person name="Kukavica-Ibrulj I."/>
            <person name="Levesque R."/>
            <person name="Goodridge L."/>
        </authorList>
    </citation>
    <scope>NUCLEOTIDE SEQUENCE [LARGE SCALE GENOMIC DNA]</scope>
    <source>
        <strain evidence="1 2">S1285</strain>
    </source>
</reference>
<dbReference type="InterPro" id="IPR038287">
    <property type="entry name" value="Cse2_sf"/>
</dbReference>
<dbReference type="EMBL" id="PQLX01000005">
    <property type="protein sequence ID" value="POU64765.1"/>
    <property type="molecule type" value="Genomic_DNA"/>
</dbReference>
<evidence type="ECO:0000313" key="2">
    <source>
        <dbReference type="Proteomes" id="UP000237003"/>
    </source>
</evidence>